<organism evidence="6 7">
    <name type="scientific">Azospirillum oryzae</name>
    <dbReference type="NCBI Taxonomy" id="286727"/>
    <lineage>
        <taxon>Bacteria</taxon>
        <taxon>Pseudomonadati</taxon>
        <taxon>Pseudomonadota</taxon>
        <taxon>Alphaproteobacteria</taxon>
        <taxon>Rhodospirillales</taxon>
        <taxon>Azospirillaceae</taxon>
        <taxon>Azospirillum</taxon>
    </lineage>
</organism>
<reference evidence="6 7" key="1">
    <citation type="submission" date="2020-06" db="EMBL/GenBank/DDBJ databases">
        <title>Complete genome of Azosprillum oryzae KACC14407.</title>
        <authorList>
            <person name="Kim M."/>
            <person name="Park Y.-J."/>
            <person name="Shin J.-H."/>
        </authorList>
    </citation>
    <scope>NUCLEOTIDE SEQUENCE [LARGE SCALE GENOMIC DNA]</scope>
    <source>
        <strain evidence="6 7">KACC 14407</strain>
    </source>
</reference>
<keyword evidence="7" id="KW-1185">Reference proteome</keyword>
<dbReference type="Proteomes" id="UP000509702">
    <property type="component" value="Chromosome"/>
</dbReference>
<name>A0A6N1AKX8_9PROT</name>
<keyword evidence="4 5" id="KW-0472">Membrane</keyword>
<proteinExistence type="inferred from homology"/>
<evidence type="ECO:0000256" key="1">
    <source>
        <dbReference type="ARBA" id="ARBA00022475"/>
    </source>
</evidence>
<dbReference type="EMBL" id="CP054619">
    <property type="protein sequence ID" value="QKS51989.1"/>
    <property type="molecule type" value="Genomic_DNA"/>
</dbReference>
<dbReference type="InterPro" id="IPR037185">
    <property type="entry name" value="EmrE-like"/>
</dbReference>
<dbReference type="RefSeq" id="WP_149198555.1">
    <property type="nucleotide sequence ID" value="NZ_BSOV01000003.1"/>
</dbReference>
<dbReference type="AlphaFoldDB" id="A0A6N1AKX8"/>
<dbReference type="OrthoDB" id="123240at2"/>
<dbReference type="NCBIfam" id="NF002586">
    <property type="entry name" value="PRK02237.1"/>
    <property type="match status" value="1"/>
</dbReference>
<feature type="transmembrane region" description="Helical" evidence="5">
    <location>
        <begin position="35"/>
        <end position="53"/>
    </location>
</feature>
<evidence type="ECO:0000256" key="2">
    <source>
        <dbReference type="ARBA" id="ARBA00022692"/>
    </source>
</evidence>
<dbReference type="InterPro" id="IPR003844">
    <property type="entry name" value="UPF0060"/>
</dbReference>
<accession>A0A6N1AKX8</accession>
<protein>
    <submittedName>
        <fullName evidence="6">YnfA family protein</fullName>
    </submittedName>
</protein>
<dbReference type="KEGG" id="aoz:HUE56_16295"/>
<evidence type="ECO:0000313" key="7">
    <source>
        <dbReference type="Proteomes" id="UP000509702"/>
    </source>
</evidence>
<keyword evidence="3 5" id="KW-1133">Transmembrane helix</keyword>
<dbReference type="HAMAP" id="MF_00010">
    <property type="entry name" value="UPF0060"/>
    <property type="match status" value="1"/>
</dbReference>
<gene>
    <name evidence="6" type="ORF">HUE56_16295</name>
</gene>
<sequence>MARALGATLAVYGAAALAEIAGCFAFWAWIRLGRSAWWAMPGVASLCLFAWLLTRADADFAGRAYAAYGGVYIAASLLWLWLVEGVRPDRWDAAGALVCLAGAGLILAGPRGG</sequence>
<comment type="subcellular location">
    <subcellularLocation>
        <location evidence="5">Cell membrane</location>
        <topology evidence="5">Multi-pass membrane protein</topology>
    </subcellularLocation>
</comment>
<keyword evidence="2 5" id="KW-0812">Transmembrane</keyword>
<dbReference type="PANTHER" id="PTHR36116">
    <property type="entry name" value="UPF0060 MEMBRANE PROTEIN YNFA"/>
    <property type="match status" value="1"/>
</dbReference>
<evidence type="ECO:0000256" key="3">
    <source>
        <dbReference type="ARBA" id="ARBA00022989"/>
    </source>
</evidence>
<dbReference type="Pfam" id="PF02694">
    <property type="entry name" value="UPF0060"/>
    <property type="match status" value="1"/>
</dbReference>
<keyword evidence="1 5" id="KW-1003">Cell membrane</keyword>
<dbReference type="GO" id="GO:0005886">
    <property type="term" value="C:plasma membrane"/>
    <property type="evidence" value="ECO:0007669"/>
    <property type="project" value="UniProtKB-SubCell"/>
</dbReference>
<dbReference type="SUPFAM" id="SSF103481">
    <property type="entry name" value="Multidrug resistance efflux transporter EmrE"/>
    <property type="match status" value="1"/>
</dbReference>
<feature type="transmembrane region" description="Helical" evidence="5">
    <location>
        <begin position="65"/>
        <end position="82"/>
    </location>
</feature>
<dbReference type="PANTHER" id="PTHR36116:SF1">
    <property type="entry name" value="UPF0060 MEMBRANE PROTEIN YNFA"/>
    <property type="match status" value="1"/>
</dbReference>
<evidence type="ECO:0000313" key="6">
    <source>
        <dbReference type="EMBL" id="QKS51989.1"/>
    </source>
</evidence>
<comment type="similarity">
    <text evidence="5">Belongs to the UPF0060 family.</text>
</comment>
<evidence type="ECO:0000256" key="5">
    <source>
        <dbReference type="HAMAP-Rule" id="MF_00010"/>
    </source>
</evidence>
<feature type="transmembrane region" description="Helical" evidence="5">
    <location>
        <begin position="94"/>
        <end position="110"/>
    </location>
</feature>
<evidence type="ECO:0000256" key="4">
    <source>
        <dbReference type="ARBA" id="ARBA00023136"/>
    </source>
</evidence>